<dbReference type="EMBL" id="JAPWDQ010000003">
    <property type="protein sequence ID" value="KAJ5491773.1"/>
    <property type="molecule type" value="Genomic_DNA"/>
</dbReference>
<feature type="transmembrane region" description="Helical" evidence="6">
    <location>
        <begin position="82"/>
        <end position="103"/>
    </location>
</feature>
<evidence type="ECO:0000313" key="7">
    <source>
        <dbReference type="EMBL" id="KAJ5491773.1"/>
    </source>
</evidence>
<dbReference type="Pfam" id="PF04479">
    <property type="entry name" value="RTA1"/>
    <property type="match status" value="1"/>
</dbReference>
<gene>
    <name evidence="7" type="ORF">N7539_003340</name>
</gene>
<name>A0A9X0BZX7_9EURO</name>
<feature type="transmembrane region" description="Helical" evidence="6">
    <location>
        <begin position="242"/>
        <end position="260"/>
    </location>
</feature>
<feature type="compositionally biased region" description="Basic residues" evidence="5">
    <location>
        <begin position="297"/>
        <end position="308"/>
    </location>
</feature>
<feature type="transmembrane region" description="Helical" evidence="6">
    <location>
        <begin position="156"/>
        <end position="182"/>
    </location>
</feature>
<evidence type="ECO:0000256" key="1">
    <source>
        <dbReference type="ARBA" id="ARBA00004141"/>
    </source>
</evidence>
<dbReference type="AlphaFoldDB" id="A0A9X0BZX7"/>
<organism evidence="7 8">
    <name type="scientific">Penicillium diatomitis</name>
    <dbReference type="NCBI Taxonomy" id="2819901"/>
    <lineage>
        <taxon>Eukaryota</taxon>
        <taxon>Fungi</taxon>
        <taxon>Dikarya</taxon>
        <taxon>Ascomycota</taxon>
        <taxon>Pezizomycotina</taxon>
        <taxon>Eurotiomycetes</taxon>
        <taxon>Eurotiomycetidae</taxon>
        <taxon>Eurotiales</taxon>
        <taxon>Aspergillaceae</taxon>
        <taxon>Penicillium</taxon>
    </lineage>
</organism>
<keyword evidence="3 6" id="KW-1133">Transmembrane helix</keyword>
<protein>
    <recommendedName>
        <fullName evidence="9">RTA1 domain protein</fullName>
    </recommendedName>
</protein>
<evidence type="ECO:0000256" key="3">
    <source>
        <dbReference type="ARBA" id="ARBA00022989"/>
    </source>
</evidence>
<dbReference type="GeneID" id="81623191"/>
<dbReference type="PANTHER" id="PTHR31465:SF15">
    <property type="entry name" value="LIPID TRANSPORTER ATNI-RELATED"/>
    <property type="match status" value="1"/>
</dbReference>
<comment type="caution">
    <text evidence="7">The sequence shown here is derived from an EMBL/GenBank/DDBJ whole genome shotgun (WGS) entry which is preliminary data.</text>
</comment>
<feature type="transmembrane region" description="Helical" evidence="6">
    <location>
        <begin position="124"/>
        <end position="144"/>
    </location>
</feature>
<reference evidence="7" key="2">
    <citation type="journal article" date="2023" name="IMA Fungus">
        <title>Comparative genomic study of the Penicillium genus elucidates a diverse pangenome and 15 lateral gene transfer events.</title>
        <authorList>
            <person name="Petersen C."/>
            <person name="Sorensen T."/>
            <person name="Nielsen M.R."/>
            <person name="Sondergaard T.E."/>
            <person name="Sorensen J.L."/>
            <person name="Fitzpatrick D.A."/>
            <person name="Frisvad J.C."/>
            <person name="Nielsen K.L."/>
        </authorList>
    </citation>
    <scope>NUCLEOTIDE SEQUENCE</scope>
    <source>
        <strain evidence="7">IBT 30728</strain>
    </source>
</reference>
<accession>A0A9X0BZX7</accession>
<evidence type="ECO:0008006" key="9">
    <source>
        <dbReference type="Google" id="ProtNLM"/>
    </source>
</evidence>
<keyword evidence="4 6" id="KW-0472">Membrane</keyword>
<dbReference type="RefSeq" id="XP_056792901.1">
    <property type="nucleotide sequence ID" value="XM_056932942.1"/>
</dbReference>
<evidence type="ECO:0000256" key="5">
    <source>
        <dbReference type="SAM" id="MobiDB-lite"/>
    </source>
</evidence>
<proteinExistence type="predicted"/>
<dbReference type="GO" id="GO:0016020">
    <property type="term" value="C:membrane"/>
    <property type="evidence" value="ECO:0007669"/>
    <property type="project" value="UniProtKB-SubCell"/>
</dbReference>
<evidence type="ECO:0000313" key="8">
    <source>
        <dbReference type="Proteomes" id="UP001148312"/>
    </source>
</evidence>
<evidence type="ECO:0000256" key="6">
    <source>
        <dbReference type="SAM" id="Phobius"/>
    </source>
</evidence>
<keyword evidence="8" id="KW-1185">Reference proteome</keyword>
<sequence length="334" mass="38247">MGWPTRCDLSSADAQYAYCANGPVAVFFSVLFGLTWIAHLVQAVMYRKKFCWVMVVGTLWECIGLVMRTYSTIDQTQANTASAGQLLVLLAPLWVNAFVYMIFGRMVYYYLPEKRVFGIRAESLAKVFIWLDVSSFIVQATGGIMDSDFSPEMNKIGLHIYTAGIAVQQLFIVIFCALIYAFHRRMREGAGDYSRGPHWHTLVIAMYGTLACITIRIVYRLIEFANTDTAGKSPLTVHEAPFYCLECVPMFAAMIIWNIWHPGRYLQGEESEFPKKIKVSRKDKKRQKQEAKDLKRQGRKRSSSRRGKRDSEYHLTSADEGTYEDAYPMHGRQR</sequence>
<dbReference type="Proteomes" id="UP001148312">
    <property type="component" value="Unassembled WGS sequence"/>
</dbReference>
<feature type="compositionally biased region" description="Basic residues" evidence="5">
    <location>
        <begin position="276"/>
        <end position="287"/>
    </location>
</feature>
<keyword evidence="2 6" id="KW-0812">Transmembrane</keyword>
<evidence type="ECO:0000256" key="4">
    <source>
        <dbReference type="ARBA" id="ARBA00023136"/>
    </source>
</evidence>
<dbReference type="InterPro" id="IPR007568">
    <property type="entry name" value="RTA1"/>
</dbReference>
<reference evidence="7" key="1">
    <citation type="submission" date="2022-12" db="EMBL/GenBank/DDBJ databases">
        <authorList>
            <person name="Petersen C."/>
        </authorList>
    </citation>
    <scope>NUCLEOTIDE SEQUENCE</scope>
    <source>
        <strain evidence="7">IBT 30728</strain>
    </source>
</reference>
<feature type="transmembrane region" description="Helical" evidence="6">
    <location>
        <begin position="50"/>
        <end position="70"/>
    </location>
</feature>
<dbReference type="PANTHER" id="PTHR31465">
    <property type="entry name" value="PROTEIN RTA1-RELATED"/>
    <property type="match status" value="1"/>
</dbReference>
<feature type="region of interest" description="Disordered" evidence="5">
    <location>
        <begin position="276"/>
        <end position="334"/>
    </location>
</feature>
<evidence type="ECO:0000256" key="2">
    <source>
        <dbReference type="ARBA" id="ARBA00022692"/>
    </source>
</evidence>
<comment type="subcellular location">
    <subcellularLocation>
        <location evidence="1">Membrane</location>
        <topology evidence="1">Multi-pass membrane protein</topology>
    </subcellularLocation>
</comment>
<feature type="transmembrane region" description="Helical" evidence="6">
    <location>
        <begin position="20"/>
        <end position="38"/>
    </location>
</feature>
<feature type="transmembrane region" description="Helical" evidence="6">
    <location>
        <begin position="202"/>
        <end position="222"/>
    </location>
</feature>